<sequence length="250" mass="29393">MEKLINNERENAITNTPQDYVFLYEECWSSNPDNRPEVDEVLKRLKKFSGDEQSINVVIIINNERHLYTINDLDKSLNLKEVRRRLSTEKDFLLGRQNIYFYDRLKGKISRDHENNYTIEKILISDGPDISFCIEIDNSKPSFPRIVQLFGLDKGRIFDDGMMKKVEKQAYIIKNLHEKDINIQNEHSINICENNNTVYNKTVSVSLLPKDLLPTDEYIKAIEEALDDSKSFEEQRKALDLVGKEYGYFW</sequence>
<evidence type="ECO:0000313" key="2">
    <source>
        <dbReference type="Proteomes" id="UP000789405"/>
    </source>
</evidence>
<proteinExistence type="predicted"/>
<dbReference type="AlphaFoldDB" id="A0A9N9JEA6"/>
<keyword evidence="2" id="KW-1185">Reference proteome</keyword>
<dbReference type="EMBL" id="CAJVPY010021003">
    <property type="protein sequence ID" value="CAG8777945.1"/>
    <property type="molecule type" value="Genomic_DNA"/>
</dbReference>
<gene>
    <name evidence="1" type="ORF">DERYTH_LOCUS19331</name>
</gene>
<comment type="caution">
    <text evidence="1">The sequence shown here is derived from an EMBL/GenBank/DDBJ whole genome shotgun (WGS) entry which is preliminary data.</text>
</comment>
<dbReference type="OrthoDB" id="2405283at2759"/>
<evidence type="ECO:0000313" key="1">
    <source>
        <dbReference type="EMBL" id="CAG8777945.1"/>
    </source>
</evidence>
<dbReference type="Proteomes" id="UP000789405">
    <property type="component" value="Unassembled WGS sequence"/>
</dbReference>
<protein>
    <submittedName>
        <fullName evidence="1">854_t:CDS:1</fullName>
    </submittedName>
</protein>
<reference evidence="1" key="1">
    <citation type="submission" date="2021-06" db="EMBL/GenBank/DDBJ databases">
        <authorList>
            <person name="Kallberg Y."/>
            <person name="Tangrot J."/>
            <person name="Rosling A."/>
        </authorList>
    </citation>
    <scope>NUCLEOTIDE SEQUENCE</scope>
    <source>
        <strain evidence="1">MA453B</strain>
    </source>
</reference>
<dbReference type="Gene3D" id="1.10.510.10">
    <property type="entry name" value="Transferase(Phosphotransferase) domain 1"/>
    <property type="match status" value="1"/>
</dbReference>
<organism evidence="1 2">
    <name type="scientific">Dentiscutata erythropus</name>
    <dbReference type="NCBI Taxonomy" id="1348616"/>
    <lineage>
        <taxon>Eukaryota</taxon>
        <taxon>Fungi</taxon>
        <taxon>Fungi incertae sedis</taxon>
        <taxon>Mucoromycota</taxon>
        <taxon>Glomeromycotina</taxon>
        <taxon>Glomeromycetes</taxon>
        <taxon>Diversisporales</taxon>
        <taxon>Gigasporaceae</taxon>
        <taxon>Dentiscutata</taxon>
    </lineage>
</organism>
<accession>A0A9N9JEA6</accession>
<name>A0A9N9JEA6_9GLOM</name>